<sequence length="131" mass="14538">MAVNRLPHGHFYSARQTETTVVFKKKRHFPYPEAPSSCLVCVCFFPPASRSVCVCVCVSVCLSLAGRVISEWGLVGEREHTHTHTHTHTGDVSVSTARLDTQQECERKITSCLEKTSLCSHVCENDQSASE</sequence>
<dbReference type="EMBL" id="CM040457">
    <property type="protein sequence ID" value="MCI4377210.1"/>
    <property type="molecule type" value="Genomic_DNA"/>
</dbReference>
<proteinExistence type="predicted"/>
<reference evidence="1 2" key="1">
    <citation type="journal article" date="2022" name="bioRxiv">
        <title>An ancient truncated duplication of the anti-Mullerian hormone receptor type 2 gene is a potential conserved master sex determinant in the Pangasiidae catfish family.</title>
        <authorList>
            <person name="Wen M."/>
            <person name="Pan Q."/>
            <person name="Jouanno E."/>
            <person name="Montfort J."/>
            <person name="Zahm M."/>
            <person name="Cabau C."/>
            <person name="Klopp C."/>
            <person name="Iampietro C."/>
            <person name="Roques C."/>
            <person name="Bouchez O."/>
            <person name="Castinel A."/>
            <person name="Donnadieu C."/>
            <person name="Parrinello H."/>
            <person name="Poncet C."/>
            <person name="Belmonte E."/>
            <person name="Gautier V."/>
            <person name="Avarre J.-C."/>
            <person name="Dugue R."/>
            <person name="Gustiano R."/>
            <person name="Ha T.T.T."/>
            <person name="Campet M."/>
            <person name="Sriphairoj K."/>
            <person name="Ribolli J."/>
            <person name="de Almeida F.L."/>
            <person name="Desvignes T."/>
            <person name="Postlethwait J.H."/>
            <person name="Bucao C.F."/>
            <person name="Robinson-Rechavi M."/>
            <person name="Bobe J."/>
            <person name="Herpin A."/>
            <person name="Guiguen Y."/>
        </authorList>
    </citation>
    <scope>NUCLEOTIDE SEQUENCE [LARGE SCALE GENOMIC DNA]</scope>
    <source>
        <strain evidence="1">YG-Dec2019</strain>
    </source>
</reference>
<accession>A0ACC5WEE4</accession>
<organism evidence="1 2">
    <name type="scientific">Pangasianodon gigas</name>
    <name type="common">Mekong giant catfish</name>
    <name type="synonym">Pangasius gigas</name>
    <dbReference type="NCBI Taxonomy" id="30993"/>
    <lineage>
        <taxon>Eukaryota</taxon>
        <taxon>Metazoa</taxon>
        <taxon>Chordata</taxon>
        <taxon>Craniata</taxon>
        <taxon>Vertebrata</taxon>
        <taxon>Euteleostomi</taxon>
        <taxon>Actinopterygii</taxon>
        <taxon>Neopterygii</taxon>
        <taxon>Teleostei</taxon>
        <taxon>Ostariophysi</taxon>
        <taxon>Siluriformes</taxon>
        <taxon>Pangasiidae</taxon>
        <taxon>Pangasianodon</taxon>
    </lineage>
</organism>
<keyword evidence="2" id="KW-1185">Reference proteome</keyword>
<protein>
    <submittedName>
        <fullName evidence="1">Uncharacterized protein</fullName>
    </submittedName>
</protein>
<gene>
    <name evidence="1" type="ORF">PGIGA_G00201070</name>
</gene>
<evidence type="ECO:0000313" key="2">
    <source>
        <dbReference type="Proteomes" id="UP000829447"/>
    </source>
</evidence>
<name>A0ACC5WEE4_PANGG</name>
<evidence type="ECO:0000313" key="1">
    <source>
        <dbReference type="EMBL" id="MCI4377210.1"/>
    </source>
</evidence>
<comment type="caution">
    <text evidence="1">The sequence shown here is derived from an EMBL/GenBank/DDBJ whole genome shotgun (WGS) entry which is preliminary data.</text>
</comment>
<dbReference type="Proteomes" id="UP000829447">
    <property type="component" value="Linkage Group LG4"/>
</dbReference>